<evidence type="ECO:0000313" key="1">
    <source>
        <dbReference type="EMBL" id="RMZ93232.1"/>
    </source>
</evidence>
<proteinExistence type="predicted"/>
<gene>
    <name evidence="1" type="ORF">BpHYR1_006961</name>
</gene>
<comment type="caution">
    <text evidence="1">The sequence shown here is derived from an EMBL/GenBank/DDBJ whole genome shotgun (WGS) entry which is preliminary data.</text>
</comment>
<name>A0A3M7P2C6_BRAPC</name>
<protein>
    <submittedName>
        <fullName evidence="1">Uncharacterized protein</fullName>
    </submittedName>
</protein>
<dbReference type="AlphaFoldDB" id="A0A3M7P2C6"/>
<keyword evidence="2" id="KW-1185">Reference proteome</keyword>
<accession>A0A3M7P2C6</accession>
<reference evidence="1 2" key="1">
    <citation type="journal article" date="2018" name="Sci. Rep.">
        <title>Genomic signatures of local adaptation to the degree of environmental predictability in rotifers.</title>
        <authorList>
            <person name="Franch-Gras L."/>
            <person name="Hahn C."/>
            <person name="Garcia-Roger E.M."/>
            <person name="Carmona M.J."/>
            <person name="Serra M."/>
            <person name="Gomez A."/>
        </authorList>
    </citation>
    <scope>NUCLEOTIDE SEQUENCE [LARGE SCALE GENOMIC DNA]</scope>
    <source>
        <strain evidence="1">HYR1</strain>
    </source>
</reference>
<dbReference type="EMBL" id="REGN01013979">
    <property type="protein sequence ID" value="RMZ93232.1"/>
    <property type="molecule type" value="Genomic_DNA"/>
</dbReference>
<organism evidence="1 2">
    <name type="scientific">Brachionus plicatilis</name>
    <name type="common">Marine rotifer</name>
    <name type="synonym">Brachionus muelleri</name>
    <dbReference type="NCBI Taxonomy" id="10195"/>
    <lineage>
        <taxon>Eukaryota</taxon>
        <taxon>Metazoa</taxon>
        <taxon>Spiralia</taxon>
        <taxon>Gnathifera</taxon>
        <taxon>Rotifera</taxon>
        <taxon>Eurotatoria</taxon>
        <taxon>Monogononta</taxon>
        <taxon>Pseudotrocha</taxon>
        <taxon>Ploima</taxon>
        <taxon>Brachionidae</taxon>
        <taxon>Brachionus</taxon>
    </lineage>
</organism>
<sequence length="101" mass="12355">MVFLKNPIQRGQKPKSDRTFFIRKNTQNIRPQKKMSTSFRGIFQLEISDYKNRDYVDYMNMRMMNTWNKLLYSRILFSKMIHVLSQVVEKNRQVEIQVQIF</sequence>
<dbReference type="Proteomes" id="UP000276133">
    <property type="component" value="Unassembled WGS sequence"/>
</dbReference>
<evidence type="ECO:0000313" key="2">
    <source>
        <dbReference type="Proteomes" id="UP000276133"/>
    </source>
</evidence>